<sequence>MEYREVNTTRKLLVRLRDGEELRAGIERAVDDAGADAGWFVGFGGLRNATLWFYDQEERRYDDRTFDEPLELTLCIGNVASVDGNTFAHTHVTVSDMRGNSVGGHLESAEAFVGEIYVELFEDAVERRSEATPVLETESWRSAAIDADPTAHEATGLTLNHTGSGDD</sequence>
<proteinExistence type="predicted"/>
<dbReference type="AlphaFoldDB" id="A0A285P322"/>
<dbReference type="PROSITE" id="PS51742">
    <property type="entry name" value="PPC"/>
    <property type="match status" value="1"/>
</dbReference>
<evidence type="ECO:0000313" key="2">
    <source>
        <dbReference type="EMBL" id="SNZ15553.1"/>
    </source>
</evidence>
<evidence type="ECO:0000313" key="3">
    <source>
        <dbReference type="Proteomes" id="UP000219453"/>
    </source>
</evidence>
<protein>
    <recommendedName>
        <fullName evidence="1">PPC domain-containing protein</fullName>
    </recommendedName>
</protein>
<reference evidence="2 3" key="1">
    <citation type="submission" date="2017-09" db="EMBL/GenBank/DDBJ databases">
        <authorList>
            <person name="Ehlers B."/>
            <person name="Leendertz F.H."/>
        </authorList>
    </citation>
    <scope>NUCLEOTIDE SEQUENCE [LARGE SCALE GENOMIC DNA]</scope>
    <source>
        <strain evidence="2 3">DSM 27208</strain>
    </source>
</reference>
<name>A0A285P322_NATPI</name>
<dbReference type="CDD" id="cd11378">
    <property type="entry name" value="DUF296"/>
    <property type="match status" value="1"/>
</dbReference>
<dbReference type="OrthoDB" id="371648at2157"/>
<dbReference type="Pfam" id="PF03479">
    <property type="entry name" value="PCC"/>
    <property type="match status" value="1"/>
</dbReference>
<dbReference type="EMBL" id="OBEJ01000003">
    <property type="protein sequence ID" value="SNZ15553.1"/>
    <property type="molecule type" value="Genomic_DNA"/>
</dbReference>
<feature type="domain" description="PPC" evidence="1">
    <location>
        <begin position="6"/>
        <end position="143"/>
    </location>
</feature>
<dbReference type="PANTHER" id="PTHR34988">
    <property type="entry name" value="PROTEIN, PUTATIVE-RELATED"/>
    <property type="match status" value="1"/>
</dbReference>
<dbReference type="Proteomes" id="UP000219453">
    <property type="component" value="Unassembled WGS sequence"/>
</dbReference>
<dbReference type="RefSeq" id="WP_097009423.1">
    <property type="nucleotide sequence ID" value="NZ_OBEJ01000003.1"/>
</dbReference>
<organism evidence="2 3">
    <name type="scientific">Natronoarchaeum philippinense</name>
    <dbReference type="NCBI Taxonomy" id="558529"/>
    <lineage>
        <taxon>Archaea</taxon>
        <taxon>Methanobacteriati</taxon>
        <taxon>Methanobacteriota</taxon>
        <taxon>Stenosarchaea group</taxon>
        <taxon>Halobacteria</taxon>
        <taxon>Halobacteriales</taxon>
        <taxon>Natronoarchaeaceae</taxon>
    </lineage>
</organism>
<dbReference type="Gene3D" id="3.30.1330.80">
    <property type="entry name" value="Hypothetical protein, similar to alpha- acetolactate decarboxylase, domain 2"/>
    <property type="match status" value="1"/>
</dbReference>
<evidence type="ECO:0000259" key="1">
    <source>
        <dbReference type="PROSITE" id="PS51742"/>
    </source>
</evidence>
<accession>A0A285P322</accession>
<dbReference type="SUPFAM" id="SSF117856">
    <property type="entry name" value="AF0104/ALDC/Ptd012-like"/>
    <property type="match status" value="1"/>
</dbReference>
<gene>
    <name evidence="2" type="ORF">SAMN06269185_2516</name>
</gene>
<dbReference type="InterPro" id="IPR005175">
    <property type="entry name" value="PPC_dom"/>
</dbReference>
<keyword evidence="3" id="KW-1185">Reference proteome</keyword>
<dbReference type="PANTHER" id="PTHR34988:SF1">
    <property type="entry name" value="DNA-BINDING PROTEIN"/>
    <property type="match status" value="1"/>
</dbReference>